<feature type="region of interest" description="Disordered" evidence="2">
    <location>
        <begin position="1"/>
        <end position="52"/>
    </location>
</feature>
<sequence>MSYKENTILGNSSSISVKPEPREAVIAPLARSDSSNQETDISTMNTTNKIKPEPHDAARVFLDRGLPVPAYVQNQSLGFPSHATPIVAKNEDVTMGDSSNLPAEPAKRPLFTIYSSPDEIQYNPEESLKEGLGMVKSIKASLKNLQLGSKLRQDVWMRELESLTSQSSPTTLIAVCGATGAGKSSILNAILDDNIVPTSGMRACTAVVTELSYHTRPTIDADVSFLSEAEWREELAILLVDLVDEDGNLKRSADLKSEAGVAWQKVHAVYPSIRPEQLMTMSADQIIARDISGSHSSSIDSHPICVTIDIAKILGTTKNISARDSKAFAKEIGKYIDSKDQKRGDKKDKHKKSKEKSLMDKVRDASGKARSKDVDADAPALWPLIRQVNVRCNAAALSTGAVLVDLPGVADANAARSNIAKDYMKKCDCIWILAPITRAVDDKTARDLLGDAFKMQLMNGNYDDHAITFIASKCDDVSCSEIIRALQLSDDPDLEVIEEQLEQFDTDTTQWKKSKKSAEKLAKEIEKELKLLREFAREYQAHLEAIQDGKTFTPRLTAKAKTPSTNSKKRKNTRGGKKGSSKRRRGSPTVTDDDSSDMDSEGASEPSDSDSDFDSDKDSEIKKDSDDESSKSGSDSDTGSDEEDCETGDNEVTKESLKEKIKETRDNIKAARERLSDVREQKKVAADVLATLKKNIIKTQREKNAFCSLKRSEFSREVLKEDFRTGLKDLDDAAAEERDPDNFNPNQNIRDYDAIDLPVFTCSSRDYVRLKGQVKGDGEPTCFSNAKDTGIPDLQQWCHRLTVSSRERAAKNFRAHLRTFTMSVQSYVEGIGEVTVVDREALREKWESGHTGDDYDEENDQSEVCYGAWANSDDGDPFTALIGNLGGSLGAELYSMHKKQTPKVDAYGQPTGIAPRLALEFSKLVDQCIKDLQENFKEGLEDKCKVGAANAAAAAVPTSDEFAGSMHWGTYRATLRRHGSWRRDLNVELITPFTRNIAHSWSKVFESDLFGPFEAASLASINKLLKDVEDSAAQGLKDRTKLQGEQCLEEARVALKKTMDVVRETMNNEQKEVSRCMAPHVQAQLVQGYDIAMEERGTGSVARQKAVFHRFIEGCKDEIFDDGADVLLDRLTKAAEAVGKALDDALEKVAQKIEVNLSILWEGTRDDPAQVKARKDVMMIVEAVLDQTEYWTDAEKVAKRHATVDDNAMHL</sequence>
<feature type="compositionally biased region" description="Basic and acidic residues" evidence="2">
    <location>
        <begin position="614"/>
        <end position="630"/>
    </location>
</feature>
<evidence type="ECO:0000256" key="2">
    <source>
        <dbReference type="SAM" id="MobiDB-lite"/>
    </source>
</evidence>
<dbReference type="InterPro" id="IPR045063">
    <property type="entry name" value="Dynamin_N"/>
</dbReference>
<protein>
    <recommendedName>
        <fullName evidence="7">Nuclear GTPase SLIP-GC</fullName>
    </recommendedName>
</protein>
<evidence type="ECO:0000259" key="4">
    <source>
        <dbReference type="Pfam" id="PF24564"/>
    </source>
</evidence>
<dbReference type="EMBL" id="JABCKI010005800">
    <property type="protein sequence ID" value="KAG5637833.1"/>
    <property type="molecule type" value="Genomic_DNA"/>
</dbReference>
<feature type="coiled-coil region" evidence="1">
    <location>
        <begin position="515"/>
        <end position="542"/>
    </location>
</feature>
<name>A0A9P7FWY1_9AGAR</name>
<keyword evidence="6" id="KW-1185">Reference proteome</keyword>
<gene>
    <name evidence="5" type="ORF">H0H81_003038</name>
</gene>
<dbReference type="InterPro" id="IPR056024">
    <property type="entry name" value="DUF7605"/>
</dbReference>
<evidence type="ECO:0000256" key="1">
    <source>
        <dbReference type="SAM" id="Coils"/>
    </source>
</evidence>
<reference evidence="5" key="1">
    <citation type="submission" date="2021-02" db="EMBL/GenBank/DDBJ databases">
        <authorList>
            <person name="Nieuwenhuis M."/>
            <person name="Van De Peppel L.J.J."/>
        </authorList>
    </citation>
    <scope>NUCLEOTIDE SEQUENCE</scope>
    <source>
        <strain evidence="5">D49</strain>
    </source>
</reference>
<reference evidence="5" key="2">
    <citation type="submission" date="2021-10" db="EMBL/GenBank/DDBJ databases">
        <title>Phylogenomics reveals ancestral predisposition of the termite-cultivated fungus Termitomyces towards a domesticated lifestyle.</title>
        <authorList>
            <person name="Auxier B."/>
            <person name="Grum-Grzhimaylo A."/>
            <person name="Cardenas M.E."/>
            <person name="Lodge J.D."/>
            <person name="Laessoe T."/>
            <person name="Pedersen O."/>
            <person name="Smith M.E."/>
            <person name="Kuyper T.W."/>
            <person name="Franco-Molano E.A."/>
            <person name="Baroni T.J."/>
            <person name="Aanen D.K."/>
        </authorList>
    </citation>
    <scope>NUCLEOTIDE SEQUENCE</scope>
    <source>
        <strain evidence="5">D49</strain>
    </source>
</reference>
<feature type="compositionally biased region" description="Polar residues" evidence="2">
    <location>
        <begin position="1"/>
        <end position="16"/>
    </location>
</feature>
<feature type="domain" description="DUF7605" evidence="4">
    <location>
        <begin position="952"/>
        <end position="1113"/>
    </location>
</feature>
<dbReference type="Proteomes" id="UP000717328">
    <property type="component" value="Unassembled WGS sequence"/>
</dbReference>
<feature type="region of interest" description="Disordered" evidence="2">
    <location>
        <begin position="550"/>
        <end position="658"/>
    </location>
</feature>
<evidence type="ECO:0000259" key="3">
    <source>
        <dbReference type="Pfam" id="PF00350"/>
    </source>
</evidence>
<evidence type="ECO:0008006" key="7">
    <source>
        <dbReference type="Google" id="ProtNLM"/>
    </source>
</evidence>
<proteinExistence type="predicted"/>
<dbReference type="Gene3D" id="3.40.50.300">
    <property type="entry name" value="P-loop containing nucleotide triphosphate hydrolases"/>
    <property type="match status" value="2"/>
</dbReference>
<dbReference type="OrthoDB" id="3598281at2759"/>
<feature type="compositionally biased region" description="Acidic residues" evidence="2">
    <location>
        <begin position="638"/>
        <end position="649"/>
    </location>
</feature>
<dbReference type="Pfam" id="PF24564">
    <property type="entry name" value="DUF7605"/>
    <property type="match status" value="1"/>
</dbReference>
<dbReference type="Pfam" id="PF00350">
    <property type="entry name" value="Dynamin_N"/>
    <property type="match status" value="1"/>
</dbReference>
<dbReference type="PANTHER" id="PTHR36681">
    <property type="entry name" value="NUCLEAR GTPASE, GERMINAL CENTER-ASSOCIATED, TANDEM DUPLICATE 3"/>
    <property type="match status" value="1"/>
</dbReference>
<dbReference type="AlphaFoldDB" id="A0A9P7FWY1"/>
<evidence type="ECO:0000313" key="5">
    <source>
        <dbReference type="EMBL" id="KAG5637833.1"/>
    </source>
</evidence>
<feature type="region of interest" description="Disordered" evidence="2">
    <location>
        <begin position="339"/>
        <end position="371"/>
    </location>
</feature>
<organism evidence="5 6">
    <name type="scientific">Sphagnurus paluster</name>
    <dbReference type="NCBI Taxonomy" id="117069"/>
    <lineage>
        <taxon>Eukaryota</taxon>
        <taxon>Fungi</taxon>
        <taxon>Dikarya</taxon>
        <taxon>Basidiomycota</taxon>
        <taxon>Agaricomycotina</taxon>
        <taxon>Agaricomycetes</taxon>
        <taxon>Agaricomycetidae</taxon>
        <taxon>Agaricales</taxon>
        <taxon>Tricholomatineae</taxon>
        <taxon>Lyophyllaceae</taxon>
        <taxon>Sphagnurus</taxon>
    </lineage>
</organism>
<feature type="compositionally biased region" description="Polar residues" evidence="2">
    <location>
        <begin position="32"/>
        <end position="49"/>
    </location>
</feature>
<comment type="caution">
    <text evidence="5">The sequence shown here is derived from an EMBL/GenBank/DDBJ whole genome shotgun (WGS) entry which is preliminary data.</text>
</comment>
<accession>A0A9P7FWY1</accession>
<dbReference type="InterPro" id="IPR027417">
    <property type="entry name" value="P-loop_NTPase"/>
</dbReference>
<feature type="compositionally biased region" description="Basic and acidic residues" evidence="2">
    <location>
        <begin position="355"/>
        <end position="371"/>
    </location>
</feature>
<dbReference type="SUPFAM" id="SSF52540">
    <property type="entry name" value="P-loop containing nucleoside triphosphate hydrolases"/>
    <property type="match status" value="1"/>
</dbReference>
<evidence type="ECO:0000313" key="6">
    <source>
        <dbReference type="Proteomes" id="UP000717328"/>
    </source>
</evidence>
<feature type="domain" description="Dynamin N-terminal" evidence="3">
    <location>
        <begin position="173"/>
        <end position="448"/>
    </location>
</feature>
<feature type="compositionally biased region" description="Acidic residues" evidence="2">
    <location>
        <begin position="591"/>
        <end position="613"/>
    </location>
</feature>
<feature type="compositionally biased region" description="Basic residues" evidence="2">
    <location>
        <begin position="567"/>
        <end position="586"/>
    </location>
</feature>
<dbReference type="PANTHER" id="PTHR36681:SF3">
    <property type="entry name" value="NUCLEAR GTPASE, GERMINAL CENTER-ASSOCIATED, TANDEM DUPLICATE 3"/>
    <property type="match status" value="1"/>
</dbReference>
<keyword evidence="1" id="KW-0175">Coiled coil</keyword>